<accession>A0A1G4BPE5</accession>
<comment type="caution">
    <text evidence="1">The sequence shown here is derived from an EMBL/GenBank/DDBJ whole genome shotgun (WGS) entry which is preliminary data.</text>
</comment>
<keyword evidence="2" id="KW-1185">Reference proteome</keyword>
<organism evidence="1 2">
    <name type="scientific">Colletotrichum orchidophilum</name>
    <dbReference type="NCBI Taxonomy" id="1209926"/>
    <lineage>
        <taxon>Eukaryota</taxon>
        <taxon>Fungi</taxon>
        <taxon>Dikarya</taxon>
        <taxon>Ascomycota</taxon>
        <taxon>Pezizomycotina</taxon>
        <taxon>Sordariomycetes</taxon>
        <taxon>Hypocreomycetidae</taxon>
        <taxon>Glomerellales</taxon>
        <taxon>Glomerellaceae</taxon>
        <taxon>Colletotrichum</taxon>
    </lineage>
</organism>
<evidence type="ECO:0000313" key="2">
    <source>
        <dbReference type="Proteomes" id="UP000176998"/>
    </source>
</evidence>
<dbReference type="GeneID" id="34554513"/>
<dbReference type="OrthoDB" id="4850975at2759"/>
<gene>
    <name evidence="1" type="ORF">CORC01_01347</name>
</gene>
<dbReference type="AlphaFoldDB" id="A0A1G4BPE5"/>
<reference evidence="1 2" key="1">
    <citation type="submission" date="2016-09" db="EMBL/GenBank/DDBJ databases">
        <authorList>
            <person name="Capua I."/>
            <person name="De Benedictis P."/>
            <person name="Joannis T."/>
            <person name="Lombin L.H."/>
            <person name="Cattoli G."/>
        </authorList>
    </citation>
    <scope>NUCLEOTIDE SEQUENCE [LARGE SCALE GENOMIC DNA]</scope>
    <source>
        <strain evidence="1 2">IMI 309357</strain>
    </source>
</reference>
<evidence type="ECO:0000313" key="1">
    <source>
        <dbReference type="EMBL" id="OHF03294.1"/>
    </source>
</evidence>
<sequence length="254" mass="27793">MVRAPIPLVNLSAVLSQEEIYEHCTVYHYDPTCQSRRNTEHLTAATAIGQHQHHLDNALLSEHNNYQPTALDVQVTDQQHIDFDIEAGGFSQGDAALLGSPPAYSSITAQGASPVGKDGGMMRTSAHGSNIISFPSENATIEFPHRENSLIVSGSFNSNSHEALRHSEPDNVHGLGLFPPQESFNAGIHGESFTVNDSFTTVKLSPPILSQLDEQAFDEDFCQRHDANYEYGGAHMRSNRDDVGDDAILAKKER</sequence>
<protein>
    <submittedName>
        <fullName evidence="1">Uncharacterized protein</fullName>
    </submittedName>
</protein>
<name>A0A1G4BPE5_9PEZI</name>
<dbReference type="EMBL" id="MJBS01000007">
    <property type="protein sequence ID" value="OHF03294.1"/>
    <property type="molecule type" value="Genomic_DNA"/>
</dbReference>
<proteinExistence type="predicted"/>
<dbReference type="RefSeq" id="XP_022480431.1">
    <property type="nucleotide sequence ID" value="XM_022613003.1"/>
</dbReference>
<dbReference type="Proteomes" id="UP000176998">
    <property type="component" value="Unassembled WGS sequence"/>
</dbReference>